<dbReference type="EMBL" id="CAAALY010097887">
    <property type="protein sequence ID" value="VEL28801.1"/>
    <property type="molecule type" value="Genomic_DNA"/>
</dbReference>
<proteinExistence type="predicted"/>
<sequence length="106" mass="11632">MRICQLQGLSFLSAAFALSRPSFTFVGNFGPVLPTIIKVGRGQDDVQYLHQKDMAPLLSPTKGTYWTSPAALIRGLAVVGIVPMASSRMLGSHIWSRKDAVWWVTI</sequence>
<keyword evidence="3" id="KW-1185">Reference proteome</keyword>
<feature type="chain" id="PRO_5019514507" evidence="1">
    <location>
        <begin position="20"/>
        <end position="106"/>
    </location>
</feature>
<name>A0A448X5Q2_9PLAT</name>
<dbReference type="AlphaFoldDB" id="A0A448X5Q2"/>
<evidence type="ECO:0000313" key="2">
    <source>
        <dbReference type="EMBL" id="VEL28801.1"/>
    </source>
</evidence>
<accession>A0A448X5Q2</accession>
<gene>
    <name evidence="2" type="ORF">PXEA_LOCUS22241</name>
</gene>
<keyword evidence="1" id="KW-0732">Signal</keyword>
<organism evidence="2 3">
    <name type="scientific">Protopolystoma xenopodis</name>
    <dbReference type="NCBI Taxonomy" id="117903"/>
    <lineage>
        <taxon>Eukaryota</taxon>
        <taxon>Metazoa</taxon>
        <taxon>Spiralia</taxon>
        <taxon>Lophotrochozoa</taxon>
        <taxon>Platyhelminthes</taxon>
        <taxon>Monogenea</taxon>
        <taxon>Polyopisthocotylea</taxon>
        <taxon>Polystomatidea</taxon>
        <taxon>Polystomatidae</taxon>
        <taxon>Protopolystoma</taxon>
    </lineage>
</organism>
<dbReference type="Proteomes" id="UP000784294">
    <property type="component" value="Unassembled WGS sequence"/>
</dbReference>
<protein>
    <submittedName>
        <fullName evidence="2">Uncharacterized protein</fullName>
    </submittedName>
</protein>
<evidence type="ECO:0000256" key="1">
    <source>
        <dbReference type="SAM" id="SignalP"/>
    </source>
</evidence>
<reference evidence="2" key="1">
    <citation type="submission" date="2018-11" db="EMBL/GenBank/DDBJ databases">
        <authorList>
            <consortium name="Pathogen Informatics"/>
        </authorList>
    </citation>
    <scope>NUCLEOTIDE SEQUENCE</scope>
</reference>
<evidence type="ECO:0000313" key="3">
    <source>
        <dbReference type="Proteomes" id="UP000784294"/>
    </source>
</evidence>
<feature type="signal peptide" evidence="1">
    <location>
        <begin position="1"/>
        <end position="19"/>
    </location>
</feature>
<comment type="caution">
    <text evidence="2">The sequence shown here is derived from an EMBL/GenBank/DDBJ whole genome shotgun (WGS) entry which is preliminary data.</text>
</comment>